<keyword evidence="2" id="KW-0813">Transport</keyword>
<feature type="transmembrane region" description="Helical" evidence="7">
    <location>
        <begin position="320"/>
        <end position="338"/>
    </location>
</feature>
<feature type="transmembrane region" description="Helical" evidence="7">
    <location>
        <begin position="153"/>
        <end position="175"/>
    </location>
</feature>
<feature type="transmembrane region" description="Helical" evidence="7">
    <location>
        <begin position="119"/>
        <end position="141"/>
    </location>
</feature>
<feature type="transmembrane region" description="Helical" evidence="7">
    <location>
        <begin position="245"/>
        <end position="265"/>
    </location>
</feature>
<dbReference type="Gene3D" id="1.20.1250.20">
    <property type="entry name" value="MFS general substrate transporter like domains"/>
    <property type="match status" value="1"/>
</dbReference>
<feature type="transmembrane region" description="Helical" evidence="7">
    <location>
        <begin position="216"/>
        <end position="239"/>
    </location>
</feature>
<evidence type="ECO:0000259" key="8">
    <source>
        <dbReference type="PROSITE" id="PS50850"/>
    </source>
</evidence>
<feature type="transmembrane region" description="Helical" evidence="7">
    <location>
        <begin position="94"/>
        <end position="113"/>
    </location>
</feature>
<dbReference type="InterPro" id="IPR036259">
    <property type="entry name" value="MFS_trans_sf"/>
</dbReference>
<feature type="transmembrane region" description="Helical" evidence="7">
    <location>
        <begin position="286"/>
        <end position="308"/>
    </location>
</feature>
<dbReference type="PRINTS" id="PR01036">
    <property type="entry name" value="TCRTETB"/>
</dbReference>
<evidence type="ECO:0000256" key="1">
    <source>
        <dbReference type="ARBA" id="ARBA00004651"/>
    </source>
</evidence>
<feature type="transmembrane region" description="Helical" evidence="7">
    <location>
        <begin position="454"/>
        <end position="475"/>
    </location>
</feature>
<dbReference type="PANTHER" id="PTHR42718">
    <property type="entry name" value="MAJOR FACILITATOR SUPERFAMILY MULTIDRUG TRANSPORTER MFSC"/>
    <property type="match status" value="1"/>
</dbReference>
<evidence type="ECO:0000256" key="3">
    <source>
        <dbReference type="ARBA" id="ARBA00022475"/>
    </source>
</evidence>
<dbReference type="Proteomes" id="UP000660454">
    <property type="component" value="Unassembled WGS sequence"/>
</dbReference>
<evidence type="ECO:0000313" key="10">
    <source>
        <dbReference type="Proteomes" id="UP000660454"/>
    </source>
</evidence>
<feature type="transmembrane region" description="Helical" evidence="7">
    <location>
        <begin position="181"/>
        <end position="204"/>
    </location>
</feature>
<evidence type="ECO:0000256" key="6">
    <source>
        <dbReference type="ARBA" id="ARBA00023136"/>
    </source>
</evidence>
<organism evidence="9 10">
    <name type="scientific">Microbispora siamensis</name>
    <dbReference type="NCBI Taxonomy" id="564413"/>
    <lineage>
        <taxon>Bacteria</taxon>
        <taxon>Bacillati</taxon>
        <taxon>Actinomycetota</taxon>
        <taxon>Actinomycetes</taxon>
        <taxon>Streptosporangiales</taxon>
        <taxon>Streptosporangiaceae</taxon>
        <taxon>Microbispora</taxon>
    </lineage>
</organism>
<dbReference type="SUPFAM" id="SSF103473">
    <property type="entry name" value="MFS general substrate transporter"/>
    <property type="match status" value="1"/>
</dbReference>
<feature type="transmembrane region" description="Helical" evidence="7">
    <location>
        <begin position="27"/>
        <end position="50"/>
    </location>
</feature>
<evidence type="ECO:0000256" key="4">
    <source>
        <dbReference type="ARBA" id="ARBA00022692"/>
    </source>
</evidence>
<reference evidence="9 10" key="1">
    <citation type="submission" date="2021-01" db="EMBL/GenBank/DDBJ databases">
        <title>Whole genome shotgun sequence of Microbispora siamensis NBRC 104113.</title>
        <authorList>
            <person name="Komaki H."/>
            <person name="Tamura T."/>
        </authorList>
    </citation>
    <scope>NUCLEOTIDE SEQUENCE [LARGE SCALE GENOMIC DNA]</scope>
    <source>
        <strain evidence="9 10">NBRC 104113</strain>
    </source>
</reference>
<comment type="subcellular location">
    <subcellularLocation>
        <location evidence="1">Cell membrane</location>
        <topology evidence="1">Multi-pass membrane protein</topology>
    </subcellularLocation>
</comment>
<dbReference type="PROSITE" id="PS50850">
    <property type="entry name" value="MFS"/>
    <property type="match status" value="1"/>
</dbReference>
<gene>
    <name evidence="9" type="ORF">Msi02_62160</name>
</gene>
<proteinExistence type="predicted"/>
<evidence type="ECO:0000256" key="2">
    <source>
        <dbReference type="ARBA" id="ARBA00022448"/>
    </source>
</evidence>
<dbReference type="InterPro" id="IPR020846">
    <property type="entry name" value="MFS_dom"/>
</dbReference>
<name>A0ABQ4GVP5_9ACTN</name>
<evidence type="ECO:0000256" key="7">
    <source>
        <dbReference type="SAM" id="Phobius"/>
    </source>
</evidence>
<keyword evidence="4 7" id="KW-0812">Transmembrane</keyword>
<dbReference type="Gene3D" id="1.20.1720.10">
    <property type="entry name" value="Multidrug resistance protein D"/>
    <property type="match status" value="1"/>
</dbReference>
<sequence>MSQGTASAGGGVRGVPSEKRAGRHPSLVLLVVSTAILLDALDLSITQVALPDIRRSLDLSTAGVQWTVNAYVLTYAGFLLFGGRAADLLSARRVFLFGLTIFGVMSLVAGLSPNAVVVILARAVQGIGAALTVPSSVAIIAGTFAEGHERNRAFGVFSAAAASGFSAGLILGGVLTDLLNWRWIFFVKVPIVAATLIIAVRVIPHSAEPHDRSRSYDLLGGVLGTAGLLLIAFTVTQIADHTVPVPLVIASAVTAVVLLIAFVVNEAKHPDPLLPLGIFRMPTLRNADISSLAVLAAPFGYSYVVTLYTQEVLHYSPLKTGLALLPAAVASALVSRYIAPALIRRYGMRITGSLAGLFLVAVGFLMLALVDAGTGYVTVLLPSSIICLGLGVGNAYPTYAIGGVTGVGISQQGLAAGIQQTALQVGGGLGLALVATGVSASLDGKTDPNDYIPALHVGAIVGTVITLLGAIATLLGRMDTPEAVAEEQKQN</sequence>
<dbReference type="EMBL" id="BOOF01000040">
    <property type="protein sequence ID" value="GIH65399.1"/>
    <property type="molecule type" value="Genomic_DNA"/>
</dbReference>
<keyword evidence="3" id="KW-1003">Cell membrane</keyword>
<accession>A0ABQ4GVP5</accession>
<comment type="caution">
    <text evidence="9">The sequence shown here is derived from an EMBL/GenBank/DDBJ whole genome shotgun (WGS) entry which is preliminary data.</text>
</comment>
<feature type="transmembrane region" description="Helical" evidence="7">
    <location>
        <begin position="62"/>
        <end position="82"/>
    </location>
</feature>
<protein>
    <submittedName>
        <fullName evidence="9">MFS transporter</fullName>
    </submittedName>
</protein>
<keyword evidence="6 7" id="KW-0472">Membrane</keyword>
<feature type="transmembrane region" description="Helical" evidence="7">
    <location>
        <begin position="350"/>
        <end position="370"/>
    </location>
</feature>
<keyword evidence="5 7" id="KW-1133">Transmembrane helix</keyword>
<evidence type="ECO:0000313" key="9">
    <source>
        <dbReference type="EMBL" id="GIH65399.1"/>
    </source>
</evidence>
<feature type="domain" description="Major facilitator superfamily (MFS) profile" evidence="8">
    <location>
        <begin position="28"/>
        <end position="481"/>
    </location>
</feature>
<dbReference type="Pfam" id="PF07690">
    <property type="entry name" value="MFS_1"/>
    <property type="match status" value="1"/>
</dbReference>
<dbReference type="PANTHER" id="PTHR42718:SF46">
    <property type="entry name" value="BLR6921 PROTEIN"/>
    <property type="match status" value="1"/>
</dbReference>
<dbReference type="RefSeq" id="WP_204051464.1">
    <property type="nucleotide sequence ID" value="NZ_BOOF01000040.1"/>
</dbReference>
<dbReference type="InterPro" id="IPR011701">
    <property type="entry name" value="MFS"/>
</dbReference>
<dbReference type="CDD" id="cd17321">
    <property type="entry name" value="MFS_MMR_MDR_like"/>
    <property type="match status" value="1"/>
</dbReference>
<evidence type="ECO:0000256" key="5">
    <source>
        <dbReference type="ARBA" id="ARBA00022989"/>
    </source>
</evidence>
<keyword evidence="10" id="KW-1185">Reference proteome</keyword>
<feature type="transmembrane region" description="Helical" evidence="7">
    <location>
        <begin position="422"/>
        <end position="442"/>
    </location>
</feature>
<feature type="transmembrane region" description="Helical" evidence="7">
    <location>
        <begin position="376"/>
        <end position="401"/>
    </location>
</feature>